<organism evidence="1 2">
    <name type="scientific">Cyanistes caeruleus</name>
    <name type="common">Eurasian blue tit</name>
    <name type="synonym">Parus caeruleus</name>
    <dbReference type="NCBI Taxonomy" id="156563"/>
    <lineage>
        <taxon>Eukaryota</taxon>
        <taxon>Metazoa</taxon>
        <taxon>Chordata</taxon>
        <taxon>Craniata</taxon>
        <taxon>Vertebrata</taxon>
        <taxon>Euteleostomi</taxon>
        <taxon>Archelosauria</taxon>
        <taxon>Archosauria</taxon>
        <taxon>Dinosauria</taxon>
        <taxon>Saurischia</taxon>
        <taxon>Theropoda</taxon>
        <taxon>Coelurosauria</taxon>
        <taxon>Aves</taxon>
        <taxon>Neognathae</taxon>
        <taxon>Neoaves</taxon>
        <taxon>Telluraves</taxon>
        <taxon>Australaves</taxon>
        <taxon>Passeriformes</taxon>
        <taxon>Paridae</taxon>
        <taxon>Cyanistes</taxon>
    </lineage>
</organism>
<accession>A0A8C0U4U5</accession>
<name>A0A8C0U4U5_CYACU</name>
<sequence>MAILAQKMNPVRGGRIYLPIHSPAHLMALPASAFPATWSLSTCSSLETLK</sequence>
<evidence type="ECO:0000313" key="2">
    <source>
        <dbReference type="Proteomes" id="UP000694410"/>
    </source>
</evidence>
<protein>
    <submittedName>
        <fullName evidence="1">Uncharacterized protein</fullName>
    </submittedName>
</protein>
<dbReference type="Proteomes" id="UP000694410">
    <property type="component" value="Unplaced"/>
</dbReference>
<evidence type="ECO:0000313" key="1">
    <source>
        <dbReference type="Ensembl" id="ENSCCEP00000001788.1"/>
    </source>
</evidence>
<reference evidence="1" key="2">
    <citation type="submission" date="2025-09" db="UniProtKB">
        <authorList>
            <consortium name="Ensembl"/>
        </authorList>
    </citation>
    <scope>IDENTIFICATION</scope>
</reference>
<keyword evidence="2" id="KW-1185">Reference proteome</keyword>
<dbReference type="AlphaFoldDB" id="A0A8C0U4U5"/>
<proteinExistence type="predicted"/>
<reference evidence="1" key="1">
    <citation type="submission" date="2025-08" db="UniProtKB">
        <authorList>
            <consortium name="Ensembl"/>
        </authorList>
    </citation>
    <scope>IDENTIFICATION</scope>
</reference>
<dbReference type="Ensembl" id="ENSCCET00000003049.1">
    <property type="protein sequence ID" value="ENSCCEP00000001788.1"/>
    <property type="gene ID" value="ENSCCEG00000002084.1"/>
</dbReference>